<keyword evidence="2" id="KW-1185">Reference proteome</keyword>
<evidence type="ECO:0000313" key="1">
    <source>
        <dbReference type="EMBL" id="CAF1122078.1"/>
    </source>
</evidence>
<organism evidence="1 2">
    <name type="scientific">Adineta ricciae</name>
    <name type="common">Rotifer</name>
    <dbReference type="NCBI Taxonomy" id="249248"/>
    <lineage>
        <taxon>Eukaryota</taxon>
        <taxon>Metazoa</taxon>
        <taxon>Spiralia</taxon>
        <taxon>Gnathifera</taxon>
        <taxon>Rotifera</taxon>
        <taxon>Eurotatoria</taxon>
        <taxon>Bdelloidea</taxon>
        <taxon>Adinetida</taxon>
        <taxon>Adinetidae</taxon>
        <taxon>Adineta</taxon>
    </lineage>
</organism>
<name>A0A814QN58_ADIRI</name>
<sequence>MTDNTRRMISEWLHQVKYNYGGETKRKFYADLCHAKAVIKVAAADSKVSEQTRQWVIGYSAAMGAPEEVLDLTEKYKPLVEDGTVPFHSKSGLDHARYGQLWLFYDGFRAAIGGEELSPEKTTAIYAQAKKMIIDEEKIKQIEEIVEKEEKLRKKRLELLFPNGAGAAIREVAAEN</sequence>
<gene>
    <name evidence="1" type="ORF">XAT740_LOCUS19437</name>
</gene>
<dbReference type="AlphaFoldDB" id="A0A814QN58"/>
<dbReference type="Proteomes" id="UP000663828">
    <property type="component" value="Unassembled WGS sequence"/>
</dbReference>
<comment type="caution">
    <text evidence="1">The sequence shown here is derived from an EMBL/GenBank/DDBJ whole genome shotgun (WGS) entry which is preliminary data.</text>
</comment>
<dbReference type="InterPro" id="IPR029024">
    <property type="entry name" value="TerB-like"/>
</dbReference>
<evidence type="ECO:0000313" key="2">
    <source>
        <dbReference type="Proteomes" id="UP000663828"/>
    </source>
</evidence>
<dbReference type="SUPFAM" id="SSF158682">
    <property type="entry name" value="TerB-like"/>
    <property type="match status" value="1"/>
</dbReference>
<dbReference type="EMBL" id="CAJNOR010001325">
    <property type="protein sequence ID" value="CAF1122078.1"/>
    <property type="molecule type" value="Genomic_DNA"/>
</dbReference>
<reference evidence="1" key="1">
    <citation type="submission" date="2021-02" db="EMBL/GenBank/DDBJ databases">
        <authorList>
            <person name="Nowell W R."/>
        </authorList>
    </citation>
    <scope>NUCLEOTIDE SEQUENCE</scope>
</reference>
<accession>A0A814QN58</accession>
<protein>
    <submittedName>
        <fullName evidence="1">Uncharacterized protein</fullName>
    </submittedName>
</protein>
<proteinExistence type="predicted"/>
<dbReference type="Gene3D" id="1.10.3680.10">
    <property type="entry name" value="TerB-like"/>
    <property type="match status" value="1"/>
</dbReference>